<gene>
    <name evidence="2" type="ORF">DFJ43DRAFT_1056239</name>
</gene>
<proteinExistence type="predicted"/>
<dbReference type="Proteomes" id="UP001176059">
    <property type="component" value="Unassembled WGS sequence"/>
</dbReference>
<evidence type="ECO:0000313" key="3">
    <source>
        <dbReference type="Proteomes" id="UP001176059"/>
    </source>
</evidence>
<dbReference type="EMBL" id="JANVFO010000008">
    <property type="protein sequence ID" value="KAJ3735661.1"/>
    <property type="molecule type" value="Genomic_DNA"/>
</dbReference>
<feature type="region of interest" description="Disordered" evidence="1">
    <location>
        <begin position="80"/>
        <end position="101"/>
    </location>
</feature>
<reference evidence="2" key="1">
    <citation type="submission" date="2022-08" db="EMBL/GenBank/DDBJ databases">
        <authorList>
            <consortium name="DOE Joint Genome Institute"/>
            <person name="Min B."/>
            <person name="Sierra-Patev S."/>
            <person name="Naranjo-Ortiz M."/>
            <person name="Looney B."/>
            <person name="Konkel Z."/>
            <person name="Slot J.C."/>
            <person name="Sakamoto Y."/>
            <person name="Steenwyk J.L."/>
            <person name="Rokas A."/>
            <person name="Carro J."/>
            <person name="Camarero S."/>
            <person name="Ferreira P."/>
            <person name="Molpeceres G."/>
            <person name="Ruiz-duenas F.J."/>
            <person name="Serrano A."/>
            <person name="Henrissat B."/>
            <person name="Drula E."/>
            <person name="Hughes K.W."/>
            <person name="Mata J.L."/>
            <person name="Ishikawa N.K."/>
            <person name="Vargas-Isla R."/>
            <person name="Ushijima S."/>
            <person name="Smith C.A."/>
            <person name="Ahrendt S."/>
            <person name="Andreopoulos W."/>
            <person name="He G."/>
            <person name="LaButti K."/>
            <person name="Lipzen A."/>
            <person name="Ng V."/>
            <person name="Riley R."/>
            <person name="Sandor L."/>
            <person name="Barry K."/>
            <person name="Martinez A.T."/>
            <person name="Xiao Y."/>
            <person name="Gibbons J.G."/>
            <person name="Terashima K."/>
            <person name="Hibbett D.S."/>
            <person name="Grigoriev I.V."/>
        </authorList>
    </citation>
    <scope>NUCLEOTIDE SEQUENCE</scope>
    <source>
        <strain evidence="2">ET3784</strain>
    </source>
</reference>
<evidence type="ECO:0000256" key="1">
    <source>
        <dbReference type="SAM" id="MobiDB-lite"/>
    </source>
</evidence>
<protein>
    <submittedName>
        <fullName evidence="2">Uncharacterized protein</fullName>
    </submittedName>
</protein>
<organism evidence="2 3">
    <name type="scientific">Lentinula guzmanii</name>
    <dbReference type="NCBI Taxonomy" id="2804957"/>
    <lineage>
        <taxon>Eukaryota</taxon>
        <taxon>Fungi</taxon>
        <taxon>Dikarya</taxon>
        <taxon>Basidiomycota</taxon>
        <taxon>Agaricomycotina</taxon>
        <taxon>Agaricomycetes</taxon>
        <taxon>Agaricomycetidae</taxon>
        <taxon>Agaricales</taxon>
        <taxon>Marasmiineae</taxon>
        <taxon>Omphalotaceae</taxon>
        <taxon>Lentinula</taxon>
    </lineage>
</organism>
<reference evidence="2" key="2">
    <citation type="journal article" date="2023" name="Proc. Natl. Acad. Sci. U.S.A.">
        <title>A global phylogenomic analysis of the shiitake genus Lentinula.</title>
        <authorList>
            <person name="Sierra-Patev S."/>
            <person name="Min B."/>
            <person name="Naranjo-Ortiz M."/>
            <person name="Looney B."/>
            <person name="Konkel Z."/>
            <person name="Slot J.C."/>
            <person name="Sakamoto Y."/>
            <person name="Steenwyk J.L."/>
            <person name="Rokas A."/>
            <person name="Carro J."/>
            <person name="Camarero S."/>
            <person name="Ferreira P."/>
            <person name="Molpeceres G."/>
            <person name="Ruiz-Duenas F.J."/>
            <person name="Serrano A."/>
            <person name="Henrissat B."/>
            <person name="Drula E."/>
            <person name="Hughes K.W."/>
            <person name="Mata J.L."/>
            <person name="Ishikawa N.K."/>
            <person name="Vargas-Isla R."/>
            <person name="Ushijima S."/>
            <person name="Smith C.A."/>
            <person name="Donoghue J."/>
            <person name="Ahrendt S."/>
            <person name="Andreopoulos W."/>
            <person name="He G."/>
            <person name="LaButti K."/>
            <person name="Lipzen A."/>
            <person name="Ng V."/>
            <person name="Riley R."/>
            <person name="Sandor L."/>
            <person name="Barry K."/>
            <person name="Martinez A.T."/>
            <person name="Xiao Y."/>
            <person name="Gibbons J.G."/>
            <person name="Terashima K."/>
            <person name="Grigoriev I.V."/>
            <person name="Hibbett D."/>
        </authorList>
    </citation>
    <scope>NUCLEOTIDE SEQUENCE</scope>
    <source>
        <strain evidence="2">ET3784</strain>
    </source>
</reference>
<dbReference type="AlphaFoldDB" id="A0AA38N3A4"/>
<comment type="caution">
    <text evidence="2">The sequence shown here is derived from an EMBL/GenBank/DDBJ whole genome shotgun (WGS) entry which is preliminary data.</text>
</comment>
<evidence type="ECO:0000313" key="2">
    <source>
        <dbReference type="EMBL" id="KAJ3735661.1"/>
    </source>
</evidence>
<name>A0AA38N3A4_9AGAR</name>
<accession>A0AA38N3A4</accession>
<sequence>MVSNRRKWRAEYNRWVEEAEQYNDSELLPLPETSSGRWLPRSLTLLFGMPADPLSRPQRAQRTHPSEEQLYMELLAQELDPNEECPDDGELEGSGDEYEDY</sequence>
<keyword evidence="3" id="KW-1185">Reference proteome</keyword>